<evidence type="ECO:0000313" key="1">
    <source>
        <dbReference type="EMBL" id="KAG0580337.1"/>
    </source>
</evidence>
<dbReference type="AlphaFoldDB" id="A0A8T0IBL7"/>
<protein>
    <submittedName>
        <fullName evidence="1">Uncharacterized protein</fullName>
    </submittedName>
</protein>
<reference evidence="1" key="1">
    <citation type="submission" date="2020-06" db="EMBL/GenBank/DDBJ databases">
        <title>WGS assembly of Ceratodon purpureus strain R40.</title>
        <authorList>
            <person name="Carey S.B."/>
            <person name="Jenkins J."/>
            <person name="Shu S."/>
            <person name="Lovell J.T."/>
            <person name="Sreedasyam A."/>
            <person name="Maumus F."/>
            <person name="Tiley G.P."/>
            <person name="Fernandez-Pozo N."/>
            <person name="Barry K."/>
            <person name="Chen C."/>
            <person name="Wang M."/>
            <person name="Lipzen A."/>
            <person name="Daum C."/>
            <person name="Saski C.A."/>
            <person name="Payton A.C."/>
            <person name="Mcbreen J.C."/>
            <person name="Conrad R.E."/>
            <person name="Kollar L.M."/>
            <person name="Olsson S."/>
            <person name="Huttunen S."/>
            <person name="Landis J.B."/>
            <person name="Wickett N.J."/>
            <person name="Johnson M.G."/>
            <person name="Rensing S.A."/>
            <person name="Grimwood J."/>
            <person name="Schmutz J."/>
            <person name="Mcdaniel S.F."/>
        </authorList>
    </citation>
    <scope>NUCLEOTIDE SEQUENCE</scope>
    <source>
        <strain evidence="1">R40</strain>
    </source>
</reference>
<name>A0A8T0IBL7_CERPU</name>
<accession>A0A8T0IBL7</accession>
<dbReference type="EMBL" id="CM026424">
    <property type="protein sequence ID" value="KAG0580337.1"/>
    <property type="molecule type" value="Genomic_DNA"/>
</dbReference>
<keyword evidence="2" id="KW-1185">Reference proteome</keyword>
<gene>
    <name evidence="1" type="ORF">KC19_4G165900</name>
</gene>
<proteinExistence type="predicted"/>
<dbReference type="Proteomes" id="UP000822688">
    <property type="component" value="Chromosome 4"/>
</dbReference>
<evidence type="ECO:0000313" key="2">
    <source>
        <dbReference type="Proteomes" id="UP000822688"/>
    </source>
</evidence>
<sequence length="54" mass="6051">MQSCRFHTMACTSDDFHNHPELPAHMLITASDYAKLPPQRAPELRPGSAMLSKL</sequence>
<comment type="caution">
    <text evidence="1">The sequence shown here is derived from an EMBL/GenBank/DDBJ whole genome shotgun (WGS) entry which is preliminary data.</text>
</comment>
<organism evidence="1 2">
    <name type="scientific">Ceratodon purpureus</name>
    <name type="common">Fire moss</name>
    <name type="synonym">Dicranum purpureum</name>
    <dbReference type="NCBI Taxonomy" id="3225"/>
    <lineage>
        <taxon>Eukaryota</taxon>
        <taxon>Viridiplantae</taxon>
        <taxon>Streptophyta</taxon>
        <taxon>Embryophyta</taxon>
        <taxon>Bryophyta</taxon>
        <taxon>Bryophytina</taxon>
        <taxon>Bryopsida</taxon>
        <taxon>Dicranidae</taxon>
        <taxon>Pseudoditrichales</taxon>
        <taxon>Ditrichaceae</taxon>
        <taxon>Ceratodon</taxon>
    </lineage>
</organism>